<dbReference type="CDD" id="cd00683">
    <property type="entry name" value="Trans_IPPS_HH"/>
    <property type="match status" value="1"/>
</dbReference>
<feature type="transmembrane region" description="Helical" evidence="19">
    <location>
        <begin position="173"/>
        <end position="199"/>
    </location>
</feature>
<dbReference type="InterPro" id="IPR033904">
    <property type="entry name" value="Trans_IPPS_HH"/>
</dbReference>
<evidence type="ECO:0000256" key="11">
    <source>
        <dbReference type="ARBA" id="ARBA00022692"/>
    </source>
</evidence>
<evidence type="ECO:0000256" key="3">
    <source>
        <dbReference type="ARBA" id="ARBA00005089"/>
    </source>
</evidence>
<evidence type="ECO:0000256" key="15">
    <source>
        <dbReference type="ARBA" id="ARBA00023235"/>
    </source>
</evidence>
<reference evidence="20" key="1">
    <citation type="journal article" date="2014" name="Genome Announc.">
        <title>De novo whole-genome sequence and genome annotation of Lichtheimia ramosa.</title>
        <authorList>
            <person name="Linde J."/>
            <person name="Schwartze V."/>
            <person name="Binder U."/>
            <person name="Lass-Florl C."/>
            <person name="Voigt K."/>
            <person name="Horn F."/>
        </authorList>
    </citation>
    <scope>NUCLEOTIDE SEQUENCE</scope>
    <source>
        <strain evidence="20">JMRC FSU:6197</strain>
    </source>
</reference>
<keyword evidence="14 19" id="KW-0472">Membrane</keyword>
<keyword evidence="11 19" id="KW-0812">Transmembrane</keyword>
<evidence type="ECO:0000256" key="1">
    <source>
        <dbReference type="ARBA" id="ARBA00001805"/>
    </source>
</evidence>
<dbReference type="InterPro" id="IPR002060">
    <property type="entry name" value="Squ/phyt_synthse"/>
</dbReference>
<dbReference type="SFLD" id="SFLDS00005">
    <property type="entry name" value="Isoprenoid_Synthase_Type_I"/>
    <property type="match status" value="1"/>
</dbReference>
<comment type="similarity">
    <text evidence="5">In the N-terminal section; belongs to the lycopene beta-cyclase family.</text>
</comment>
<evidence type="ECO:0000256" key="4">
    <source>
        <dbReference type="ARBA" id="ARBA00005172"/>
    </source>
</evidence>
<dbReference type="OrthoDB" id="6600518at2759"/>
<evidence type="ECO:0000256" key="12">
    <source>
        <dbReference type="ARBA" id="ARBA00022746"/>
    </source>
</evidence>
<dbReference type="PANTHER" id="PTHR31480">
    <property type="entry name" value="BIFUNCTIONAL LYCOPENE CYCLASE/PHYTOENE SYNTHASE"/>
    <property type="match status" value="1"/>
</dbReference>
<feature type="transmembrane region" description="Helical" evidence="19">
    <location>
        <begin position="78"/>
        <end position="96"/>
    </location>
</feature>
<comment type="catalytic activity">
    <reaction evidence="1">
        <text>2 (2E,6E,10E)-geranylgeranyl diphosphate = 15-cis-phytoene + 2 diphosphate</text>
        <dbReference type="Rhea" id="RHEA:34475"/>
        <dbReference type="ChEBI" id="CHEBI:27787"/>
        <dbReference type="ChEBI" id="CHEBI:33019"/>
        <dbReference type="ChEBI" id="CHEBI:58756"/>
        <dbReference type="EC" id="2.5.1.32"/>
    </reaction>
</comment>
<evidence type="ECO:0000256" key="2">
    <source>
        <dbReference type="ARBA" id="ARBA00004141"/>
    </source>
</evidence>
<keyword evidence="10" id="KW-0808">Transferase</keyword>
<accession>A0A077WRW0</accession>
<evidence type="ECO:0000256" key="14">
    <source>
        <dbReference type="ARBA" id="ARBA00023136"/>
    </source>
</evidence>
<dbReference type="NCBIfam" id="TIGR03462">
    <property type="entry name" value="CarR_dom_SF"/>
    <property type="match status" value="2"/>
</dbReference>
<dbReference type="InterPro" id="IPR019845">
    <property type="entry name" value="Squalene/phytoene_synthase_CS"/>
</dbReference>
<evidence type="ECO:0000256" key="5">
    <source>
        <dbReference type="ARBA" id="ARBA00008247"/>
    </source>
</evidence>
<comment type="similarity">
    <text evidence="6">In the C-terminal section; belongs to the phytoene/squalene synthase family.</text>
</comment>
<evidence type="ECO:0000256" key="7">
    <source>
        <dbReference type="ARBA" id="ARBA00012242"/>
    </source>
</evidence>
<dbReference type="SFLD" id="SFLDG01018">
    <property type="entry name" value="Squalene/Phytoene_Synthase_Lik"/>
    <property type="match status" value="1"/>
</dbReference>
<keyword evidence="16" id="KW-0511">Multifunctional enzyme</keyword>
<dbReference type="AlphaFoldDB" id="A0A077WRW0"/>
<dbReference type="GO" id="GO:0045436">
    <property type="term" value="F:lycopene beta cyclase activity"/>
    <property type="evidence" value="ECO:0007669"/>
    <property type="project" value="UniProtKB-ARBA"/>
</dbReference>
<feature type="transmembrane region" description="Helical" evidence="19">
    <location>
        <begin position="6"/>
        <end position="23"/>
    </location>
</feature>
<dbReference type="InterPro" id="IPR017825">
    <property type="entry name" value="Lycopene_cyclase_dom"/>
</dbReference>
<dbReference type="Pfam" id="PF00494">
    <property type="entry name" value="SQS_PSY"/>
    <property type="match status" value="1"/>
</dbReference>
<dbReference type="Gene3D" id="1.10.600.10">
    <property type="entry name" value="Farnesyl Diphosphate Synthase"/>
    <property type="match status" value="1"/>
</dbReference>
<keyword evidence="13 19" id="KW-1133">Transmembrane helix</keyword>
<protein>
    <recommendedName>
        <fullName evidence="9">Bifunctional lycopene cyclase/phytoene synthase</fullName>
        <ecNumber evidence="8">2.5.1.32</ecNumber>
        <ecNumber evidence="7">5.5.1.19</ecNumber>
    </recommendedName>
</protein>
<evidence type="ECO:0000256" key="10">
    <source>
        <dbReference type="ARBA" id="ARBA00022679"/>
    </source>
</evidence>
<evidence type="ECO:0000256" key="8">
    <source>
        <dbReference type="ARBA" id="ARBA00012396"/>
    </source>
</evidence>
<dbReference type="UniPathway" id="UPA00802"/>
<proteinExistence type="inferred from homology"/>
<dbReference type="GO" id="GO:0004311">
    <property type="term" value="F:geranylgeranyl diphosphate synthase activity"/>
    <property type="evidence" value="ECO:0007669"/>
    <property type="project" value="InterPro"/>
</dbReference>
<evidence type="ECO:0000256" key="6">
    <source>
        <dbReference type="ARBA" id="ARBA00008406"/>
    </source>
</evidence>
<organism evidence="20">
    <name type="scientific">Lichtheimia ramosa</name>
    <dbReference type="NCBI Taxonomy" id="688394"/>
    <lineage>
        <taxon>Eukaryota</taxon>
        <taxon>Fungi</taxon>
        <taxon>Fungi incertae sedis</taxon>
        <taxon>Mucoromycota</taxon>
        <taxon>Mucoromycotina</taxon>
        <taxon>Mucoromycetes</taxon>
        <taxon>Mucorales</taxon>
        <taxon>Lichtheimiaceae</taxon>
        <taxon>Lichtheimia</taxon>
    </lineage>
</organism>
<dbReference type="GO" id="GO:0016020">
    <property type="term" value="C:membrane"/>
    <property type="evidence" value="ECO:0007669"/>
    <property type="project" value="UniProtKB-SubCell"/>
</dbReference>
<dbReference type="GO" id="GO:0016117">
    <property type="term" value="P:carotenoid biosynthetic process"/>
    <property type="evidence" value="ECO:0007669"/>
    <property type="project" value="UniProtKB-KW"/>
</dbReference>
<evidence type="ECO:0000256" key="19">
    <source>
        <dbReference type="SAM" id="Phobius"/>
    </source>
</evidence>
<dbReference type="EMBL" id="LK023335">
    <property type="protein sequence ID" value="CDS09833.1"/>
    <property type="molecule type" value="Genomic_DNA"/>
</dbReference>
<dbReference type="GO" id="GO:0016872">
    <property type="term" value="F:intramolecular lyase activity"/>
    <property type="evidence" value="ECO:0007669"/>
    <property type="project" value="InterPro"/>
</dbReference>
<evidence type="ECO:0000256" key="9">
    <source>
        <dbReference type="ARBA" id="ARBA00018909"/>
    </source>
</evidence>
<gene>
    <name evidence="20" type="ORF">LRAMOSA02510</name>
</gene>
<dbReference type="InterPro" id="IPR044843">
    <property type="entry name" value="Trans_IPPS_bact-type"/>
</dbReference>
<dbReference type="GO" id="GO:0051996">
    <property type="term" value="F:squalene synthase [NAD(P)H] activity"/>
    <property type="evidence" value="ECO:0007669"/>
    <property type="project" value="InterPro"/>
</dbReference>
<dbReference type="UniPathway" id="UPA00799">
    <property type="reaction ID" value="UER00773"/>
</dbReference>
<sequence length="603" mass="68723">MLTYMEVHLYYTLPVLGLLFMILRPFHSSQDTLKYVFLSSIAFLTASPWDNYIVYHRAWWYCPSCVTAVIGHVPLEEYMFFIIMSLMTVAFTNLVMRWRLPSVFVKPDTPIMRSMIIRYVPIASLLSLAVRAWSMAIPDTRFFYGACILWYVCPVLALLWFGAGEYICRRWQAVLVSIMVPTIYLSWVDQIAIAAGTWHISLRTSTGIHVAPNLPLEEFGFWLLINVILVFATCAIDRAHAVMHLCGDLQGRSQSFFSKMVNLTWAFCLSDQELSRKPFHDSEVTWSILRKASYSFYTASAVFPVNVRQDLGVLYGFCRATDDLADDEAVPVSKRREQLGVVRDLVRELFSAKRMANIDWTSYHNQLPDSCIASMRAFARLRPVLEVDAVNELLDGYEFDLTGQQVKHEKDLEYYSACVASSVGELCTRVIMQGYSNNWVLKRARDMGLVLQYTNIARDIVTDSQQLGRCYLPRTWLTDNEYELLVSGCARKLGDSRLRQLALRLVDMAKELADHAERGIDRLPQDCQGGVRAACAVYSAIGDELIKAIGYPTRAHVSTLKRAWIVFKSVYDIKIPSSSYSSSDSSFLVNKLRKGKVRAFMID</sequence>
<comment type="pathway">
    <text evidence="3">Carotenoid biosynthesis; beta-carotene biosynthesis.</text>
</comment>
<evidence type="ECO:0000256" key="18">
    <source>
        <dbReference type="ARBA" id="ARBA00029335"/>
    </source>
</evidence>
<feature type="transmembrane region" description="Helical" evidence="19">
    <location>
        <begin position="219"/>
        <end position="236"/>
    </location>
</feature>
<comment type="catalytic activity">
    <reaction evidence="18">
        <text>all-trans-lycopene = gamma-carotene</text>
        <dbReference type="Rhea" id="RHEA:32219"/>
        <dbReference type="ChEBI" id="CHEBI:15948"/>
        <dbReference type="ChEBI" id="CHEBI:27740"/>
        <dbReference type="EC" id="5.5.1.19"/>
    </reaction>
</comment>
<feature type="transmembrane region" description="Helical" evidence="19">
    <location>
        <begin position="116"/>
        <end position="136"/>
    </location>
</feature>
<dbReference type="PROSITE" id="PS01045">
    <property type="entry name" value="SQUALEN_PHYTOEN_SYN_2"/>
    <property type="match status" value="1"/>
</dbReference>
<keyword evidence="12" id="KW-0125">Carotenoid biosynthesis</keyword>
<comment type="subcellular location">
    <subcellularLocation>
        <location evidence="2">Membrane</location>
        <topology evidence="2">Multi-pass membrane protein</topology>
    </subcellularLocation>
</comment>
<name>A0A077WRW0_9FUNG</name>
<dbReference type="EC" id="2.5.1.32" evidence="8"/>
<feature type="transmembrane region" description="Helical" evidence="19">
    <location>
        <begin position="142"/>
        <end position="161"/>
    </location>
</feature>
<evidence type="ECO:0000256" key="17">
    <source>
        <dbReference type="ARBA" id="ARBA00029313"/>
    </source>
</evidence>
<evidence type="ECO:0000256" key="16">
    <source>
        <dbReference type="ARBA" id="ARBA00023268"/>
    </source>
</evidence>
<dbReference type="SUPFAM" id="SSF48576">
    <property type="entry name" value="Terpenoid synthases"/>
    <property type="match status" value="1"/>
</dbReference>
<evidence type="ECO:0000256" key="13">
    <source>
        <dbReference type="ARBA" id="ARBA00022989"/>
    </source>
</evidence>
<dbReference type="SFLD" id="SFLDG01212">
    <property type="entry name" value="Phytoene_synthase_like"/>
    <property type="match status" value="1"/>
</dbReference>
<comment type="catalytic activity">
    <reaction evidence="17">
        <text>gamma-carotene = all-trans-beta-carotene</text>
        <dbReference type="Rhea" id="RHEA:32239"/>
        <dbReference type="ChEBI" id="CHEBI:17579"/>
        <dbReference type="ChEBI" id="CHEBI:27740"/>
        <dbReference type="EC" id="5.5.1.19"/>
    </reaction>
</comment>
<keyword evidence="15" id="KW-0413">Isomerase</keyword>
<evidence type="ECO:0000313" key="20">
    <source>
        <dbReference type="EMBL" id="CDS09833.1"/>
    </source>
</evidence>
<dbReference type="EC" id="5.5.1.19" evidence="7"/>
<dbReference type="InterPro" id="IPR008949">
    <property type="entry name" value="Isoprenoid_synthase_dom_sf"/>
</dbReference>
<dbReference type="FunFam" id="1.10.600.10:FF:000020">
    <property type="entry name" value="Phytoene synthase"/>
    <property type="match status" value="1"/>
</dbReference>
<comment type="pathway">
    <text evidence="4">Carotenoid biosynthesis; phytoene biosynthesis; all-trans-phytoene from geranylgeranyl diphosphate: step 1/1.</text>
</comment>